<evidence type="ECO:0000256" key="4">
    <source>
        <dbReference type="ARBA" id="ARBA00022833"/>
    </source>
</evidence>
<dbReference type="InterPro" id="IPR007863">
    <property type="entry name" value="Peptidase_M16_C"/>
</dbReference>
<evidence type="ECO:0000256" key="3">
    <source>
        <dbReference type="ARBA" id="ARBA00022801"/>
    </source>
</evidence>
<gene>
    <name evidence="8" type="ORF">B7H17_01035</name>
</gene>
<dbReference type="Gene3D" id="3.30.830.10">
    <property type="entry name" value="Metalloenzyme, LuxS/M16 peptidase-like"/>
    <property type="match status" value="2"/>
</dbReference>
<comment type="caution">
    <text evidence="8">The sequence shown here is derived from an EMBL/GenBank/DDBJ whole genome shotgun (WGS) entry which is preliminary data.</text>
</comment>
<evidence type="ECO:0000259" key="7">
    <source>
        <dbReference type="Pfam" id="PF05193"/>
    </source>
</evidence>
<dbReference type="GO" id="GO:0008237">
    <property type="term" value="F:metallopeptidase activity"/>
    <property type="evidence" value="ECO:0007669"/>
    <property type="project" value="UniProtKB-KW"/>
</dbReference>
<feature type="domain" description="Peptidase M16 N-terminal" evidence="6">
    <location>
        <begin position="41"/>
        <end position="154"/>
    </location>
</feature>
<evidence type="ECO:0000256" key="5">
    <source>
        <dbReference type="ARBA" id="ARBA00023049"/>
    </source>
</evidence>
<dbReference type="Proteomes" id="UP000193675">
    <property type="component" value="Unassembled WGS sequence"/>
</dbReference>
<accession>A0A1X1A6Y7</accession>
<dbReference type="SUPFAM" id="SSF63411">
    <property type="entry name" value="LuxS/MPP-like metallohydrolase"/>
    <property type="match status" value="2"/>
</dbReference>
<dbReference type="GO" id="GO:0046872">
    <property type="term" value="F:metal ion binding"/>
    <property type="evidence" value="ECO:0007669"/>
    <property type="project" value="InterPro"/>
</dbReference>
<evidence type="ECO:0000313" key="8">
    <source>
        <dbReference type="EMBL" id="ORL67674.1"/>
    </source>
</evidence>
<keyword evidence="2" id="KW-0645">Protease</keyword>
<proteinExistence type="inferred from homology"/>
<dbReference type="AlphaFoldDB" id="A0A1X1A6Y7"/>
<keyword evidence="4" id="KW-0862">Zinc</keyword>
<dbReference type="InterPro" id="IPR050626">
    <property type="entry name" value="Peptidase_M16"/>
</dbReference>
<protein>
    <submittedName>
        <fullName evidence="8">Peptidase M16</fullName>
    </submittedName>
</protein>
<evidence type="ECO:0000256" key="1">
    <source>
        <dbReference type="ARBA" id="ARBA00007261"/>
    </source>
</evidence>
<dbReference type="Pfam" id="PF05193">
    <property type="entry name" value="Peptidase_M16_C"/>
    <property type="match status" value="1"/>
</dbReference>
<feature type="domain" description="Peptidase M16 C-terminal" evidence="7">
    <location>
        <begin position="194"/>
        <end position="374"/>
    </location>
</feature>
<dbReference type="GO" id="GO:0006508">
    <property type="term" value="P:proteolysis"/>
    <property type="evidence" value="ECO:0007669"/>
    <property type="project" value="UniProtKB-KW"/>
</dbReference>
<evidence type="ECO:0000256" key="2">
    <source>
        <dbReference type="ARBA" id="ARBA00022670"/>
    </source>
</evidence>
<dbReference type="InterPro" id="IPR011249">
    <property type="entry name" value="Metalloenz_LuxS/M16"/>
</dbReference>
<dbReference type="EMBL" id="NBWC01000002">
    <property type="protein sequence ID" value="ORL67674.1"/>
    <property type="molecule type" value="Genomic_DNA"/>
</dbReference>
<dbReference type="RefSeq" id="WP_084853785.1">
    <property type="nucleotide sequence ID" value="NZ_NBWC01000002.1"/>
</dbReference>
<comment type="similarity">
    <text evidence="1">Belongs to the peptidase M16 family.</text>
</comment>
<dbReference type="PANTHER" id="PTHR43690:SF17">
    <property type="entry name" value="PROTEIN YHJJ"/>
    <property type="match status" value="1"/>
</dbReference>
<keyword evidence="5" id="KW-0482">Metalloprotease</keyword>
<keyword evidence="3" id="KW-0378">Hydrolase</keyword>
<name>A0A1X1A6Y7_PSEPU</name>
<evidence type="ECO:0000313" key="9">
    <source>
        <dbReference type="Proteomes" id="UP000193675"/>
    </source>
</evidence>
<reference evidence="8 9" key="1">
    <citation type="submission" date="2017-04" db="EMBL/GenBank/DDBJ databases">
        <title>Presence of VIM-2 positive Pseudomonas species in chickens and their surrounding environment.</title>
        <authorList>
            <person name="Zhang R."/>
        </authorList>
    </citation>
    <scope>NUCLEOTIDE SEQUENCE [LARGE SCALE GENOMIC DNA]</scope>
    <source>
        <strain evidence="8 9">DZ-C18</strain>
    </source>
</reference>
<dbReference type="PANTHER" id="PTHR43690">
    <property type="entry name" value="NARDILYSIN"/>
    <property type="match status" value="1"/>
</dbReference>
<sequence length="447" mass="49075">MPSPLQCPDAEAISASLGVLASARMPAIQHFTLDNGLSVYLCENHSAPLVAVQIWYHIGASHEPPGRSNLSHLLEHLIFRGSSKLPAGLYSRLIARLGGVANATTHSDSTVFEITLPAARLPVALELMADAMNTANFDRTVFELEVRAVESERRLKVGGSSLQRAYEQHQKLAYGDTPYAEPSFGHAIDLADMDLATVHTWYRTWYHPNNASLVVVGAANLQQLRQQVETYFAALPPAPLRDKPSLRHSGELKERDQQLVEPTLPHALFMSFNVPSHATAPSVETMPALRLLAAILGDGFSALLYSHLVRDRLLLRGVSVNYDHQLQGDSLFTLMAFMAPNSAFTPQQAAIEIWQLIDGLRSTPLPEHVLQGQKLRLLARELHERSKLEEKATRIGRAAAAGLDPTALAELPSFLQNLSSTTLQQVATDYLSRERLTTTYLLQGAPA</sequence>
<evidence type="ECO:0000259" key="6">
    <source>
        <dbReference type="Pfam" id="PF00675"/>
    </source>
</evidence>
<dbReference type="InterPro" id="IPR011765">
    <property type="entry name" value="Pept_M16_N"/>
</dbReference>
<organism evidence="8 9">
    <name type="scientific">Pseudomonas putida</name>
    <name type="common">Arthrobacter siderocapsulatus</name>
    <dbReference type="NCBI Taxonomy" id="303"/>
    <lineage>
        <taxon>Bacteria</taxon>
        <taxon>Pseudomonadati</taxon>
        <taxon>Pseudomonadota</taxon>
        <taxon>Gammaproteobacteria</taxon>
        <taxon>Pseudomonadales</taxon>
        <taxon>Pseudomonadaceae</taxon>
        <taxon>Pseudomonas</taxon>
    </lineage>
</organism>
<dbReference type="Pfam" id="PF00675">
    <property type="entry name" value="Peptidase_M16"/>
    <property type="match status" value="1"/>
</dbReference>
<dbReference type="OrthoDB" id="9811314at2"/>